<feature type="non-terminal residue" evidence="1">
    <location>
        <position position="1"/>
    </location>
</feature>
<evidence type="ECO:0000313" key="1">
    <source>
        <dbReference type="EMBL" id="SVE32161.1"/>
    </source>
</evidence>
<name>A0A383CJ51_9ZZZZ</name>
<sequence>RDQLCLSHDIKGEVRIESTHTQLADPRSMLFAIVTARSHITNNMDPTRED</sequence>
<gene>
    <name evidence="1" type="ORF">METZ01_LOCUS485015</name>
</gene>
<protein>
    <submittedName>
        <fullName evidence="1">Uncharacterized protein</fullName>
    </submittedName>
</protein>
<dbReference type="EMBL" id="UINC01209229">
    <property type="protein sequence ID" value="SVE32161.1"/>
    <property type="molecule type" value="Genomic_DNA"/>
</dbReference>
<dbReference type="AlphaFoldDB" id="A0A383CJ51"/>
<accession>A0A383CJ51</accession>
<organism evidence="1">
    <name type="scientific">marine metagenome</name>
    <dbReference type="NCBI Taxonomy" id="408172"/>
    <lineage>
        <taxon>unclassified sequences</taxon>
        <taxon>metagenomes</taxon>
        <taxon>ecological metagenomes</taxon>
    </lineage>
</organism>
<reference evidence="1" key="1">
    <citation type="submission" date="2018-05" db="EMBL/GenBank/DDBJ databases">
        <authorList>
            <person name="Lanie J.A."/>
            <person name="Ng W.-L."/>
            <person name="Kazmierczak K.M."/>
            <person name="Andrzejewski T.M."/>
            <person name="Davidsen T.M."/>
            <person name="Wayne K.J."/>
            <person name="Tettelin H."/>
            <person name="Glass J.I."/>
            <person name="Rusch D."/>
            <person name="Podicherti R."/>
            <person name="Tsui H.-C.T."/>
            <person name="Winkler M.E."/>
        </authorList>
    </citation>
    <scope>NUCLEOTIDE SEQUENCE</scope>
</reference>
<proteinExistence type="predicted"/>